<dbReference type="InterPro" id="IPR000600">
    <property type="entry name" value="ROK"/>
</dbReference>
<evidence type="ECO:0000256" key="1">
    <source>
        <dbReference type="ARBA" id="ARBA00006479"/>
    </source>
</evidence>
<keyword evidence="3" id="KW-1185">Reference proteome</keyword>
<sequence>MKQAIGIDFGGTTVKIGVVEGSQVLDKAPPIATQDYLDATTLIDDIARTVHTLQESFPNICAIGAGMPGFVDFPTGRVHNLTNVQGWKNVFLKKELEDRLHLPATIDNDANAMAYAEWKVGAGMGMNHLVAITLGTGVGGGLIIDGKLARGANSVGSELGHVSINYKGRTGPYGNHGGLEEYIGNNEIVARARELYREAGHRLSLDDCSPKTLAESAQAGDPIALLVWDGIAEKLACALTSTVFLLNPEAIIIGGGVSKAGPLLFKPLQEKLFSQIGDPFKEHLQILPAHFGNEAGMLGAANLALETFE</sequence>
<comment type="similarity">
    <text evidence="1">Belongs to the ROK (NagC/XylR) family.</text>
</comment>
<protein>
    <submittedName>
        <fullName evidence="2">Glucokinase</fullName>
    </submittedName>
</protein>
<dbReference type="RefSeq" id="WP_189566224.1">
    <property type="nucleotide sequence ID" value="NZ_BMXI01000001.1"/>
</dbReference>
<evidence type="ECO:0000313" key="2">
    <source>
        <dbReference type="EMBL" id="GHC40180.1"/>
    </source>
</evidence>
<organism evidence="2 3">
    <name type="scientific">Roseibacillus persicicus</name>
    <dbReference type="NCBI Taxonomy" id="454148"/>
    <lineage>
        <taxon>Bacteria</taxon>
        <taxon>Pseudomonadati</taxon>
        <taxon>Verrucomicrobiota</taxon>
        <taxon>Verrucomicrobiia</taxon>
        <taxon>Verrucomicrobiales</taxon>
        <taxon>Verrucomicrobiaceae</taxon>
        <taxon>Roseibacillus</taxon>
    </lineage>
</organism>
<dbReference type="PANTHER" id="PTHR18964">
    <property type="entry name" value="ROK (REPRESSOR, ORF, KINASE) FAMILY"/>
    <property type="match status" value="1"/>
</dbReference>
<comment type="caution">
    <text evidence="2">The sequence shown here is derived from an EMBL/GenBank/DDBJ whole genome shotgun (WGS) entry which is preliminary data.</text>
</comment>
<dbReference type="Pfam" id="PF00480">
    <property type="entry name" value="ROK"/>
    <property type="match status" value="1"/>
</dbReference>
<dbReference type="InterPro" id="IPR043129">
    <property type="entry name" value="ATPase_NBD"/>
</dbReference>
<evidence type="ECO:0000313" key="3">
    <source>
        <dbReference type="Proteomes" id="UP000644507"/>
    </source>
</evidence>
<dbReference type="SUPFAM" id="SSF53067">
    <property type="entry name" value="Actin-like ATPase domain"/>
    <property type="match status" value="1"/>
</dbReference>
<dbReference type="AlphaFoldDB" id="A0A918WF69"/>
<dbReference type="Gene3D" id="3.30.420.40">
    <property type="match status" value="2"/>
</dbReference>
<dbReference type="EMBL" id="BMXI01000001">
    <property type="protein sequence ID" value="GHC40180.1"/>
    <property type="molecule type" value="Genomic_DNA"/>
</dbReference>
<dbReference type="Proteomes" id="UP000644507">
    <property type="component" value="Unassembled WGS sequence"/>
</dbReference>
<reference evidence="2" key="2">
    <citation type="submission" date="2020-09" db="EMBL/GenBank/DDBJ databases">
        <authorList>
            <person name="Sun Q."/>
            <person name="Kim S."/>
        </authorList>
    </citation>
    <scope>NUCLEOTIDE SEQUENCE</scope>
    <source>
        <strain evidence="2">KCTC 12988</strain>
    </source>
</reference>
<gene>
    <name evidence="2" type="ORF">GCM10007100_00660</name>
</gene>
<dbReference type="PANTHER" id="PTHR18964:SF149">
    <property type="entry name" value="BIFUNCTIONAL UDP-N-ACETYLGLUCOSAMINE 2-EPIMERASE_N-ACETYLMANNOSAMINE KINASE"/>
    <property type="match status" value="1"/>
</dbReference>
<proteinExistence type="inferred from homology"/>
<reference evidence="2" key="1">
    <citation type="journal article" date="2014" name="Int. J. Syst. Evol. Microbiol.">
        <title>Complete genome sequence of Corynebacterium casei LMG S-19264T (=DSM 44701T), isolated from a smear-ripened cheese.</title>
        <authorList>
            <consortium name="US DOE Joint Genome Institute (JGI-PGF)"/>
            <person name="Walter F."/>
            <person name="Albersmeier A."/>
            <person name="Kalinowski J."/>
            <person name="Ruckert C."/>
        </authorList>
    </citation>
    <scope>NUCLEOTIDE SEQUENCE</scope>
    <source>
        <strain evidence="2">KCTC 12988</strain>
    </source>
</reference>
<name>A0A918WF69_9BACT</name>
<accession>A0A918WF69</accession>